<evidence type="ECO:0000313" key="10">
    <source>
        <dbReference type="EMBL" id="QCE05773.1"/>
    </source>
</evidence>
<dbReference type="Gene3D" id="3.80.10.10">
    <property type="entry name" value="Ribonuclease Inhibitor"/>
    <property type="match status" value="1"/>
</dbReference>
<evidence type="ECO:0000256" key="2">
    <source>
        <dbReference type="ARBA" id="ARBA00022614"/>
    </source>
</evidence>
<reference evidence="10 11" key="1">
    <citation type="submission" date="2019-04" db="EMBL/GenBank/DDBJ databases">
        <title>An improved genome assembly and genetic linkage map for asparagus bean, Vigna unguiculata ssp. sesquipedialis.</title>
        <authorList>
            <person name="Xia Q."/>
            <person name="Zhang R."/>
            <person name="Dong Y."/>
        </authorList>
    </citation>
    <scope>NUCLEOTIDE SEQUENCE [LARGE SCALE GENOMIC DNA]</scope>
    <source>
        <tissue evidence="10">Leaf</tissue>
    </source>
</reference>
<dbReference type="PANTHER" id="PTHR48063">
    <property type="entry name" value="LRR RECEPTOR-LIKE KINASE"/>
    <property type="match status" value="1"/>
</dbReference>
<evidence type="ECO:0000256" key="3">
    <source>
        <dbReference type="ARBA" id="ARBA00022692"/>
    </source>
</evidence>
<dbReference type="PRINTS" id="PR00019">
    <property type="entry name" value="LEURICHRPT"/>
</dbReference>
<dbReference type="InterPro" id="IPR001611">
    <property type="entry name" value="Leu-rich_rpt"/>
</dbReference>
<keyword evidence="3" id="KW-0812">Transmembrane</keyword>
<dbReference type="InterPro" id="IPR046956">
    <property type="entry name" value="RLP23-like"/>
</dbReference>
<evidence type="ECO:0000256" key="5">
    <source>
        <dbReference type="ARBA" id="ARBA00022737"/>
    </source>
</evidence>
<keyword evidence="10" id="KW-0418">Kinase</keyword>
<dbReference type="GO" id="GO:0016301">
    <property type="term" value="F:kinase activity"/>
    <property type="evidence" value="ECO:0007669"/>
    <property type="project" value="UniProtKB-KW"/>
</dbReference>
<dbReference type="Pfam" id="PF13855">
    <property type="entry name" value="LRR_8"/>
    <property type="match status" value="1"/>
</dbReference>
<keyword evidence="6" id="KW-1133">Transmembrane helix</keyword>
<organism evidence="10 11">
    <name type="scientific">Vigna unguiculata</name>
    <name type="common">Cowpea</name>
    <dbReference type="NCBI Taxonomy" id="3917"/>
    <lineage>
        <taxon>Eukaryota</taxon>
        <taxon>Viridiplantae</taxon>
        <taxon>Streptophyta</taxon>
        <taxon>Embryophyta</taxon>
        <taxon>Tracheophyta</taxon>
        <taxon>Spermatophyta</taxon>
        <taxon>Magnoliopsida</taxon>
        <taxon>eudicotyledons</taxon>
        <taxon>Gunneridae</taxon>
        <taxon>Pentapetalae</taxon>
        <taxon>rosids</taxon>
        <taxon>fabids</taxon>
        <taxon>Fabales</taxon>
        <taxon>Fabaceae</taxon>
        <taxon>Papilionoideae</taxon>
        <taxon>50 kb inversion clade</taxon>
        <taxon>NPAAA clade</taxon>
        <taxon>indigoferoid/millettioid clade</taxon>
        <taxon>Phaseoleae</taxon>
        <taxon>Vigna</taxon>
    </lineage>
</organism>
<evidence type="ECO:0000256" key="8">
    <source>
        <dbReference type="ARBA" id="ARBA00023170"/>
    </source>
</evidence>
<comment type="subcellular location">
    <subcellularLocation>
        <location evidence="1">Membrane</location>
        <topology evidence="1">Single-pass type I membrane protein</topology>
    </subcellularLocation>
</comment>
<dbReference type="SUPFAM" id="SSF52058">
    <property type="entry name" value="L domain-like"/>
    <property type="match status" value="1"/>
</dbReference>
<dbReference type="Proteomes" id="UP000501690">
    <property type="component" value="Linkage Group LG9"/>
</dbReference>
<keyword evidence="11" id="KW-1185">Reference proteome</keyword>
<dbReference type="GO" id="GO:0016020">
    <property type="term" value="C:membrane"/>
    <property type="evidence" value="ECO:0007669"/>
    <property type="project" value="UniProtKB-SubCell"/>
</dbReference>
<accession>A0A4D6MWG2</accession>
<dbReference type="InterPro" id="IPR032675">
    <property type="entry name" value="LRR_dom_sf"/>
</dbReference>
<evidence type="ECO:0000256" key="4">
    <source>
        <dbReference type="ARBA" id="ARBA00022729"/>
    </source>
</evidence>
<keyword evidence="4" id="KW-0732">Signal</keyword>
<sequence>MVSKKNISVNQPTRSVEWYEQDVREVMKGIELEYTRNLKLVVNLDLSNNNLIGTIPEEITSLGALLGLNLSYNRLSGHIPKRIGDMKSLESLDLSHDQLSGAISESFIDESTCRIKASLAIHLANFKERLTGILMLSDKLW</sequence>
<dbReference type="EMBL" id="CP039353">
    <property type="protein sequence ID" value="QCE05773.1"/>
    <property type="molecule type" value="Genomic_DNA"/>
</dbReference>
<keyword evidence="7" id="KW-0472">Membrane</keyword>
<keyword evidence="2" id="KW-0433">Leucine-rich repeat</keyword>
<keyword evidence="10" id="KW-0808">Transferase</keyword>
<gene>
    <name evidence="10" type="ORF">DEO72_LG9g779</name>
</gene>
<evidence type="ECO:0000256" key="1">
    <source>
        <dbReference type="ARBA" id="ARBA00004479"/>
    </source>
</evidence>
<keyword evidence="9" id="KW-0325">Glycoprotein</keyword>
<dbReference type="FunFam" id="3.80.10.10:FF:000383">
    <property type="entry name" value="Leucine-rich repeat receptor protein kinase EMS1"/>
    <property type="match status" value="1"/>
</dbReference>
<protein>
    <submittedName>
        <fullName evidence="10">LRR receptor-like serine/threonine-protein kinase FLS2</fullName>
    </submittedName>
</protein>
<evidence type="ECO:0000256" key="9">
    <source>
        <dbReference type="ARBA" id="ARBA00023180"/>
    </source>
</evidence>
<dbReference type="AlphaFoldDB" id="A0A4D6MWG2"/>
<dbReference type="PANTHER" id="PTHR48063:SF112">
    <property type="entry name" value="RECEPTOR LIKE PROTEIN 30-LIKE"/>
    <property type="match status" value="1"/>
</dbReference>
<keyword evidence="5" id="KW-0677">Repeat</keyword>
<name>A0A4D6MWG2_VIGUN</name>
<proteinExistence type="predicted"/>
<keyword evidence="8 10" id="KW-0675">Receptor</keyword>
<evidence type="ECO:0000313" key="11">
    <source>
        <dbReference type="Proteomes" id="UP000501690"/>
    </source>
</evidence>
<evidence type="ECO:0000256" key="6">
    <source>
        <dbReference type="ARBA" id="ARBA00022989"/>
    </source>
</evidence>
<evidence type="ECO:0000256" key="7">
    <source>
        <dbReference type="ARBA" id="ARBA00023136"/>
    </source>
</evidence>